<dbReference type="InterPro" id="IPR051458">
    <property type="entry name" value="Cyt/Met_Dipeptidase"/>
</dbReference>
<dbReference type="EMBL" id="JANX01000173">
    <property type="protein sequence ID" value="KGM33532.1"/>
    <property type="molecule type" value="Genomic_DNA"/>
</dbReference>
<gene>
    <name evidence="5" type="ORF">P409_15310</name>
</gene>
<dbReference type="InterPro" id="IPR011650">
    <property type="entry name" value="Peptidase_M20_dimer"/>
</dbReference>
<dbReference type="NCBIfam" id="NF006053">
    <property type="entry name" value="PRK08201.1"/>
    <property type="match status" value="1"/>
</dbReference>
<dbReference type="GO" id="GO:0046872">
    <property type="term" value="F:metal ion binding"/>
    <property type="evidence" value="ECO:0007669"/>
    <property type="project" value="UniProtKB-KW"/>
</dbReference>
<accession>A0A0A0D980</accession>
<keyword evidence="1" id="KW-0645">Protease</keyword>
<dbReference type="OrthoDB" id="9761532at2"/>
<dbReference type="Pfam" id="PF01546">
    <property type="entry name" value="Peptidase_M20"/>
    <property type="match status" value="1"/>
</dbReference>
<name>A0A0A0D980_9PROT</name>
<evidence type="ECO:0000313" key="6">
    <source>
        <dbReference type="Proteomes" id="UP000029995"/>
    </source>
</evidence>
<evidence type="ECO:0000256" key="1">
    <source>
        <dbReference type="ARBA" id="ARBA00022670"/>
    </source>
</evidence>
<dbReference type="NCBIfam" id="NF006579">
    <property type="entry name" value="PRK09104.1"/>
    <property type="match status" value="1"/>
</dbReference>
<dbReference type="Pfam" id="PF07687">
    <property type="entry name" value="M20_dimer"/>
    <property type="match status" value="1"/>
</dbReference>
<dbReference type="AlphaFoldDB" id="A0A0A0D980"/>
<dbReference type="RefSeq" id="WP_034838528.1">
    <property type="nucleotide sequence ID" value="NZ_JANX01000173.1"/>
</dbReference>
<keyword evidence="3" id="KW-0378">Hydrolase</keyword>
<dbReference type="InterPro" id="IPR036264">
    <property type="entry name" value="Bact_exopeptidase_dim_dom"/>
</dbReference>
<dbReference type="GO" id="GO:0008233">
    <property type="term" value="F:peptidase activity"/>
    <property type="evidence" value="ECO:0007669"/>
    <property type="project" value="UniProtKB-KW"/>
</dbReference>
<feature type="domain" description="Peptidase M20 dimerisation" evidence="4">
    <location>
        <begin position="194"/>
        <end position="353"/>
    </location>
</feature>
<comment type="caution">
    <text evidence="5">The sequence shown here is derived from an EMBL/GenBank/DDBJ whole genome shotgun (WGS) entry which is preliminary data.</text>
</comment>
<evidence type="ECO:0000256" key="3">
    <source>
        <dbReference type="ARBA" id="ARBA00022801"/>
    </source>
</evidence>
<dbReference type="PANTHER" id="PTHR43270:SF12">
    <property type="entry name" value="SUCCINYL-DIAMINOPIMELATE DESUCCINYLASE"/>
    <property type="match status" value="1"/>
</dbReference>
<dbReference type="PANTHER" id="PTHR43270">
    <property type="entry name" value="BETA-ALA-HIS DIPEPTIDASE"/>
    <property type="match status" value="1"/>
</dbReference>
<proteinExistence type="predicted"/>
<evidence type="ECO:0000256" key="2">
    <source>
        <dbReference type="ARBA" id="ARBA00022723"/>
    </source>
</evidence>
<dbReference type="NCBIfam" id="NF005914">
    <property type="entry name" value="PRK07907.1"/>
    <property type="match status" value="1"/>
</dbReference>
<dbReference type="InterPro" id="IPR002933">
    <property type="entry name" value="Peptidase_M20"/>
</dbReference>
<evidence type="ECO:0000313" key="5">
    <source>
        <dbReference type="EMBL" id="KGM33532.1"/>
    </source>
</evidence>
<organism evidence="5 6">
    <name type="scientific">Inquilinus limosus MP06</name>
    <dbReference type="NCBI Taxonomy" id="1398085"/>
    <lineage>
        <taxon>Bacteria</taxon>
        <taxon>Pseudomonadati</taxon>
        <taxon>Pseudomonadota</taxon>
        <taxon>Alphaproteobacteria</taxon>
        <taxon>Rhodospirillales</taxon>
        <taxon>Rhodospirillaceae</taxon>
        <taxon>Inquilinus</taxon>
    </lineage>
</organism>
<dbReference type="Gene3D" id="3.30.70.360">
    <property type="match status" value="1"/>
</dbReference>
<dbReference type="SUPFAM" id="SSF53187">
    <property type="entry name" value="Zn-dependent exopeptidases"/>
    <property type="match status" value="1"/>
</dbReference>
<reference evidence="5 6" key="1">
    <citation type="submission" date="2014-01" db="EMBL/GenBank/DDBJ databases">
        <title>Genome sequence determination for a cystic fibrosis isolate, Inquilinus limosus.</title>
        <authorList>
            <person name="Pino M."/>
            <person name="Di Conza J."/>
            <person name="Gutkind G."/>
        </authorList>
    </citation>
    <scope>NUCLEOTIDE SEQUENCE [LARGE SCALE GENOMIC DNA]</scope>
    <source>
        <strain evidence="5 6">MP06</strain>
    </source>
</reference>
<dbReference type="GO" id="GO:0006508">
    <property type="term" value="P:proteolysis"/>
    <property type="evidence" value="ECO:0007669"/>
    <property type="project" value="UniProtKB-KW"/>
</dbReference>
<protein>
    <submittedName>
        <fullName evidence="5">Peptidase M20</fullName>
    </submittedName>
</protein>
<dbReference type="Proteomes" id="UP000029995">
    <property type="component" value="Unassembled WGS sequence"/>
</dbReference>
<evidence type="ECO:0000259" key="4">
    <source>
        <dbReference type="Pfam" id="PF07687"/>
    </source>
</evidence>
<keyword evidence="2" id="KW-0479">Metal-binding</keyword>
<sequence length="460" mass="49444">MSTVETQLLDRFEQHVEELKQYCSIPSVSTDPAYAPEMQRAARFVADRMARAGLERVEILPTEGHPAVTAEWCHAPGAPTVLVYGHYDVQPPDPVELWSSPPFAPEIRDGRLYARGASDDKGPSLIPILVAEAFLQREGGLPVNLKFLYEGEEECGSAHLEALVAAEAKRLAADVVLSADGAMWRPDLPTVTVASRGMLALELELHGAGKDLHSGRHGGSAPNPLPALARLLATLHDDAGEVAVAGFHDGITPPDPKLIEAIRASGFDPQGYFAMIGAPAPQPMPTAEELLVRQWLKPTLELNGITGGYGGPGTKTVIPARAGAKITCRLVAGQDPDRVFDAIEAHFRQHAPAGYQLEIRRQGAGSPAFALPADQPVLALTEGVLGELFGQPPLRVAMGATIPIGGVFREILGIETVFFSFSTADEDYHSPNEFFRLERFRDGLVGWARLLPRLAGHSRG</sequence>
<dbReference type="Gene3D" id="3.40.630.10">
    <property type="entry name" value="Zn peptidases"/>
    <property type="match status" value="1"/>
</dbReference>
<dbReference type="SUPFAM" id="SSF55031">
    <property type="entry name" value="Bacterial exopeptidase dimerisation domain"/>
    <property type="match status" value="1"/>
</dbReference>